<keyword evidence="1" id="KW-0812">Transmembrane</keyword>
<keyword evidence="3" id="KW-1185">Reference proteome</keyword>
<proteinExistence type="predicted"/>
<name>A0A4P6K2Q6_KTERU</name>
<dbReference type="OrthoDB" id="9788195at2"/>
<protein>
    <recommendedName>
        <fullName evidence="4">ABC transporter permease</fullName>
    </recommendedName>
</protein>
<organism evidence="2 3">
    <name type="scientific">Ktedonosporobacter rubrisoli</name>
    <dbReference type="NCBI Taxonomy" id="2509675"/>
    <lineage>
        <taxon>Bacteria</taxon>
        <taxon>Bacillati</taxon>
        <taxon>Chloroflexota</taxon>
        <taxon>Ktedonobacteria</taxon>
        <taxon>Ktedonobacterales</taxon>
        <taxon>Ktedonosporobacteraceae</taxon>
        <taxon>Ktedonosporobacter</taxon>
    </lineage>
</organism>
<dbReference type="PANTHER" id="PTHR36833:SF1">
    <property type="entry name" value="INTEGRAL MEMBRANE TRANSPORT PROTEIN"/>
    <property type="match status" value="1"/>
</dbReference>
<evidence type="ECO:0000256" key="1">
    <source>
        <dbReference type="SAM" id="Phobius"/>
    </source>
</evidence>
<evidence type="ECO:0008006" key="4">
    <source>
        <dbReference type="Google" id="ProtNLM"/>
    </source>
</evidence>
<feature type="transmembrane region" description="Helical" evidence="1">
    <location>
        <begin position="232"/>
        <end position="255"/>
    </location>
</feature>
<accession>A0A4P6K2Q6</accession>
<dbReference type="KEGG" id="kbs:EPA93_39655"/>
<feature type="transmembrane region" description="Helical" evidence="1">
    <location>
        <begin position="74"/>
        <end position="94"/>
    </location>
</feature>
<dbReference type="Pfam" id="PF06182">
    <property type="entry name" value="ABC2_membrane_6"/>
    <property type="match status" value="1"/>
</dbReference>
<feature type="transmembrane region" description="Helical" evidence="1">
    <location>
        <begin position="35"/>
        <end position="54"/>
    </location>
</feature>
<sequence length="272" mass="30216">MEDRAMSALKMGMRTLRFIGAYARANLRAAMEYRISFWVQIISMVANDSLWLFFWWNYFQQFPLTNGWQATDVVVLWAITGSAFGISVAVFGNARQLVTLIMNGGLDAYLGMPRYALLHVCIAATEPSAWGDIIFAVGAYLLFLRPDVLHIAMFVGLALLSSLIFTAFIVILCSLAFFLGNTEGMTQQVFGALVSFSTYPMNIFHGVVKLLLFTVMPAGFVSFVPLQLLHKFTWPMVGAMLGATTVIVLIAVWIFEIGLRRYESGSLLGMQG</sequence>
<dbReference type="AlphaFoldDB" id="A0A4P6K2Q6"/>
<evidence type="ECO:0000313" key="2">
    <source>
        <dbReference type="EMBL" id="QBD81766.1"/>
    </source>
</evidence>
<dbReference type="Proteomes" id="UP000290365">
    <property type="component" value="Chromosome"/>
</dbReference>
<evidence type="ECO:0000313" key="3">
    <source>
        <dbReference type="Proteomes" id="UP000290365"/>
    </source>
</evidence>
<keyword evidence="1" id="KW-1133">Transmembrane helix</keyword>
<keyword evidence="1" id="KW-0472">Membrane</keyword>
<dbReference type="PANTHER" id="PTHR36833">
    <property type="entry name" value="SLR0610 PROTEIN-RELATED"/>
    <property type="match status" value="1"/>
</dbReference>
<feature type="transmembrane region" description="Helical" evidence="1">
    <location>
        <begin position="115"/>
        <end position="143"/>
    </location>
</feature>
<dbReference type="InterPro" id="IPR010390">
    <property type="entry name" value="ABC-2_transporter-like"/>
</dbReference>
<gene>
    <name evidence="2" type="ORF">EPA93_39655</name>
</gene>
<feature type="transmembrane region" description="Helical" evidence="1">
    <location>
        <begin position="190"/>
        <end position="212"/>
    </location>
</feature>
<feature type="transmembrane region" description="Helical" evidence="1">
    <location>
        <begin position="149"/>
        <end position="178"/>
    </location>
</feature>
<reference evidence="2 3" key="1">
    <citation type="submission" date="2019-01" db="EMBL/GenBank/DDBJ databases">
        <title>Ktedonosporobacter rubrisoli SCAWS-G2.</title>
        <authorList>
            <person name="Huang Y."/>
            <person name="Yan B."/>
        </authorList>
    </citation>
    <scope>NUCLEOTIDE SEQUENCE [LARGE SCALE GENOMIC DNA]</scope>
    <source>
        <strain evidence="2 3">SCAWS-G2</strain>
    </source>
</reference>
<dbReference type="EMBL" id="CP035758">
    <property type="protein sequence ID" value="QBD81766.1"/>
    <property type="molecule type" value="Genomic_DNA"/>
</dbReference>